<dbReference type="InterPro" id="IPR018114">
    <property type="entry name" value="TRYPSIN_HIS"/>
</dbReference>
<keyword evidence="13" id="KW-1185">Reference proteome</keyword>
<dbReference type="SMART" id="SM00020">
    <property type="entry name" value="Tryp_SPc"/>
    <property type="match status" value="2"/>
</dbReference>
<evidence type="ECO:0000256" key="9">
    <source>
        <dbReference type="RuleBase" id="RU363034"/>
    </source>
</evidence>
<dbReference type="EMBL" id="DS231816">
    <property type="protein sequence ID" value="EDS37601.1"/>
    <property type="molecule type" value="Genomic_DNA"/>
</dbReference>
<dbReference type="VEuPathDB" id="VectorBase:CQUJHB002653"/>
<evidence type="ECO:0000256" key="7">
    <source>
        <dbReference type="ARBA" id="ARBA00023180"/>
    </source>
</evidence>
<evidence type="ECO:0000256" key="4">
    <source>
        <dbReference type="ARBA" id="ARBA00022729"/>
    </source>
</evidence>
<dbReference type="VEuPathDB" id="VectorBase:CQUJHB002642"/>
<dbReference type="OrthoDB" id="547031at2759"/>
<dbReference type="PROSITE" id="PS00135">
    <property type="entry name" value="TRYPSIN_SER"/>
    <property type="match status" value="2"/>
</dbReference>
<evidence type="ECO:0000313" key="13">
    <source>
        <dbReference type="Proteomes" id="UP000002320"/>
    </source>
</evidence>
<keyword evidence="9" id="KW-0645">Protease</keyword>
<evidence type="ECO:0000256" key="1">
    <source>
        <dbReference type="ARBA" id="ARBA00004613"/>
    </source>
</evidence>
<evidence type="ECO:0000313" key="11">
    <source>
        <dbReference type="EMBL" id="EDS37601.1"/>
    </source>
</evidence>
<dbReference type="GO" id="GO:0004252">
    <property type="term" value="F:serine-type endopeptidase activity"/>
    <property type="evidence" value="ECO:0007669"/>
    <property type="project" value="InterPro"/>
</dbReference>
<dbReference type="InParanoid" id="B0W029"/>
<dbReference type="FunFam" id="2.40.10.10:FF:000028">
    <property type="entry name" value="Serine protease easter"/>
    <property type="match status" value="2"/>
</dbReference>
<dbReference type="OMA" id="TIAHENY"/>
<comment type="subcellular location">
    <subcellularLocation>
        <location evidence="1">Secreted</location>
    </subcellularLocation>
</comment>
<evidence type="ECO:0000256" key="2">
    <source>
        <dbReference type="ARBA" id="ARBA00022525"/>
    </source>
</evidence>
<dbReference type="InterPro" id="IPR043504">
    <property type="entry name" value="Peptidase_S1_PA_chymotrypsin"/>
</dbReference>
<dbReference type="InterPro" id="IPR033116">
    <property type="entry name" value="TRYPSIN_SER"/>
</dbReference>
<evidence type="ECO:0000256" key="6">
    <source>
        <dbReference type="ARBA" id="ARBA00023157"/>
    </source>
</evidence>
<dbReference type="MEROPS" id="S01.507"/>
<keyword evidence="3" id="KW-0399">Innate immunity</keyword>
<proteinExistence type="inferred from homology"/>
<evidence type="ECO:0000259" key="10">
    <source>
        <dbReference type="PROSITE" id="PS50240"/>
    </source>
</evidence>
<dbReference type="Proteomes" id="UP000002320">
    <property type="component" value="Unassembled WGS sequence"/>
</dbReference>
<keyword evidence="6" id="KW-1015">Disulfide bond</keyword>
<dbReference type="InterPro" id="IPR001254">
    <property type="entry name" value="Trypsin_dom"/>
</dbReference>
<dbReference type="GO" id="GO:0005576">
    <property type="term" value="C:extracellular region"/>
    <property type="evidence" value="ECO:0007669"/>
    <property type="project" value="UniProtKB-SubCell"/>
</dbReference>
<keyword evidence="9" id="KW-0378">Hydrolase</keyword>
<dbReference type="InterPro" id="IPR051487">
    <property type="entry name" value="Ser/Thr_Proteases_Immune/Dev"/>
</dbReference>
<name>B0W029_CULQU</name>
<feature type="domain" description="Peptidase S1" evidence="10">
    <location>
        <begin position="335"/>
        <end position="589"/>
    </location>
</feature>
<dbReference type="InterPro" id="IPR001314">
    <property type="entry name" value="Peptidase_S1A"/>
</dbReference>
<reference evidence="12" key="2">
    <citation type="submission" date="2021-02" db="UniProtKB">
        <authorList>
            <consortium name="EnsemblMetazoa"/>
        </authorList>
    </citation>
    <scope>IDENTIFICATION</scope>
    <source>
        <strain evidence="12">JHB</strain>
    </source>
</reference>
<dbReference type="SUPFAM" id="SSF50494">
    <property type="entry name" value="Trypsin-like serine proteases"/>
    <property type="match status" value="2"/>
</dbReference>
<dbReference type="EnsemblMetazoa" id="CPIJ000393-RA">
    <property type="protein sequence ID" value="CPIJ000393-PA"/>
    <property type="gene ID" value="CPIJ000393"/>
</dbReference>
<accession>B0W029</accession>
<dbReference type="VEuPathDB" id="VectorBase:CPIJ000393"/>
<dbReference type="Pfam" id="PF00089">
    <property type="entry name" value="Trypsin"/>
    <property type="match status" value="2"/>
</dbReference>
<evidence type="ECO:0000256" key="5">
    <source>
        <dbReference type="ARBA" id="ARBA00022859"/>
    </source>
</evidence>
<keyword evidence="2" id="KW-0964">Secreted</keyword>
<comment type="similarity">
    <text evidence="8">Belongs to the peptidase S1 family. CLIP subfamily.</text>
</comment>
<dbReference type="InterPro" id="IPR009003">
    <property type="entry name" value="Peptidase_S1_PA"/>
</dbReference>
<keyword evidence="7" id="KW-0325">Glycoprotein</keyword>
<reference evidence="11" key="1">
    <citation type="submission" date="2007-03" db="EMBL/GenBank/DDBJ databases">
        <title>Annotation of Culex pipiens quinquefasciatus.</title>
        <authorList>
            <consortium name="The Broad Institute Genome Sequencing Platform"/>
            <person name="Atkinson P.W."/>
            <person name="Hemingway J."/>
            <person name="Christensen B.M."/>
            <person name="Higgs S."/>
            <person name="Kodira C."/>
            <person name="Hannick L."/>
            <person name="Megy K."/>
            <person name="O'Leary S."/>
            <person name="Pearson M."/>
            <person name="Haas B.J."/>
            <person name="Mauceli E."/>
            <person name="Wortman J.R."/>
            <person name="Lee N.H."/>
            <person name="Guigo R."/>
            <person name="Stanke M."/>
            <person name="Alvarado L."/>
            <person name="Amedeo P."/>
            <person name="Antoine C.H."/>
            <person name="Arensburger P."/>
            <person name="Bidwell S.L."/>
            <person name="Crawford M."/>
            <person name="Camaro F."/>
            <person name="Devon K."/>
            <person name="Engels R."/>
            <person name="Hammond M."/>
            <person name="Howarth C."/>
            <person name="Koehrsen M."/>
            <person name="Lawson D."/>
            <person name="Montgomery P."/>
            <person name="Nene V."/>
            <person name="Nusbaum C."/>
            <person name="Puiu D."/>
            <person name="Romero-Severson J."/>
            <person name="Severson D.W."/>
            <person name="Shumway M."/>
            <person name="Sisk P."/>
            <person name="Stolte C."/>
            <person name="Zeng Q."/>
            <person name="Eisenstadt E."/>
            <person name="Fraser-Liggett C."/>
            <person name="Strausberg R."/>
            <person name="Galagan J."/>
            <person name="Birren B."/>
            <person name="Collins F.H."/>
        </authorList>
    </citation>
    <scope>NUCLEOTIDE SEQUENCE [LARGE SCALE GENOMIC DNA]</scope>
    <source>
        <strain evidence="11">JHB</strain>
    </source>
</reference>
<gene>
    <name evidence="12" type="primary">6031231</name>
    <name evidence="11" type="ORF">CpipJ_CPIJ000393</name>
</gene>
<dbReference type="Gene3D" id="2.40.10.10">
    <property type="entry name" value="Trypsin-like serine proteases"/>
    <property type="match status" value="4"/>
</dbReference>
<dbReference type="PRINTS" id="PR00722">
    <property type="entry name" value="CHYMOTRYPSIN"/>
</dbReference>
<dbReference type="KEGG" id="cqu:CpipJ_CPIJ000393"/>
<evidence type="ECO:0000256" key="8">
    <source>
        <dbReference type="ARBA" id="ARBA00024195"/>
    </source>
</evidence>
<evidence type="ECO:0000256" key="3">
    <source>
        <dbReference type="ARBA" id="ARBA00022588"/>
    </source>
</evidence>
<feature type="domain" description="Peptidase S1" evidence="10">
    <location>
        <begin position="25"/>
        <end position="281"/>
    </location>
</feature>
<keyword evidence="4" id="KW-0732">Signal</keyword>
<dbReference type="CDD" id="cd00190">
    <property type="entry name" value="Tryp_SPc"/>
    <property type="match status" value="2"/>
</dbReference>
<dbReference type="GO" id="GO:0006508">
    <property type="term" value="P:proteolysis"/>
    <property type="evidence" value="ECO:0007669"/>
    <property type="project" value="UniProtKB-KW"/>
</dbReference>
<dbReference type="GO" id="GO:0045087">
    <property type="term" value="P:innate immune response"/>
    <property type="evidence" value="ECO:0007669"/>
    <property type="project" value="UniProtKB-KW"/>
</dbReference>
<dbReference type="AlphaFoldDB" id="B0W029"/>
<evidence type="ECO:0000313" key="12">
    <source>
        <dbReference type="EnsemblMetazoa" id="CPIJ000393-PA"/>
    </source>
</evidence>
<protein>
    <submittedName>
        <fullName evidence="11">Vitamin K-dependent protein C</fullName>
    </submittedName>
</protein>
<keyword evidence="5" id="KW-0391">Immunity</keyword>
<organism>
    <name type="scientific">Culex quinquefasciatus</name>
    <name type="common">Southern house mosquito</name>
    <name type="synonym">Culex pungens</name>
    <dbReference type="NCBI Taxonomy" id="7176"/>
    <lineage>
        <taxon>Eukaryota</taxon>
        <taxon>Metazoa</taxon>
        <taxon>Ecdysozoa</taxon>
        <taxon>Arthropoda</taxon>
        <taxon>Hexapoda</taxon>
        <taxon>Insecta</taxon>
        <taxon>Pterygota</taxon>
        <taxon>Neoptera</taxon>
        <taxon>Endopterygota</taxon>
        <taxon>Diptera</taxon>
        <taxon>Nematocera</taxon>
        <taxon>Culicoidea</taxon>
        <taxon>Culicidae</taxon>
        <taxon>Culicinae</taxon>
        <taxon>Culicini</taxon>
        <taxon>Culex</taxon>
        <taxon>Culex</taxon>
    </lineage>
</organism>
<dbReference type="PROSITE" id="PS50240">
    <property type="entry name" value="TRYPSIN_DOM"/>
    <property type="match status" value="2"/>
</dbReference>
<dbReference type="HOGENOM" id="CLU_004497_6_1_1"/>
<dbReference type="PROSITE" id="PS00134">
    <property type="entry name" value="TRYPSIN_HIS"/>
    <property type="match status" value="2"/>
</dbReference>
<sequence>MLLPNGSECGPDRNSNLRNLVTPYVINGQPTGLDQYPWLALIKYNNEDDEELFLCGGSLINDRYVLTAAHCINNMIVGVRLGEWDLDTDPDCVVKNKVRHCADPVINVGIERILLHKNYTRRLSKGGKIDMALLRLDRVVNFGRYVATICLAKSLAEGELPDGQMMYLAGWGTTEHGDVSRWKLYVDVHSVNLEECRRLVNAPLIKIDESLICALGQDGKDSCQGDSGGPLMERRSLEDGRVGAESCETEDYDDGVCIALQKCDAFKQTGELSDGQRNLLRREQEKCSGSLVCCKRKVREKVPRSFEDIKPAKTKAHHSLLPSQEHCGADSADRIYNGNVTYLDQFPWLAVIKYIDKDENEAFRCGGSLINNRYVLTAAHCIEDSIAEVRLGEWDLESNPDCVTRQGVEQCADPVVDVGIEKILLHKNYTRRASKGGKIDMALLRLDREVTMGTYVHPICLPRTESESEIVDDQELLVAGWGMTENRVTSTKKLFVDLHNVNLNECRRLINAPLIKIDETMICALGKNGKDSCQGDSGGSLMDMKKVDGGKFRYFLSGVVSKGLACGTTKPGFYTNVYQQIDWIISNMEP</sequence>
<keyword evidence="9" id="KW-0720">Serine protease</keyword>
<dbReference type="eggNOG" id="KOG3627">
    <property type="taxonomic scope" value="Eukaryota"/>
</dbReference>
<dbReference type="PANTHER" id="PTHR24256">
    <property type="entry name" value="TRYPTASE-RELATED"/>
    <property type="match status" value="1"/>
</dbReference>